<proteinExistence type="predicted"/>
<keyword evidence="1" id="KW-1185">Reference proteome</keyword>
<evidence type="ECO:0000313" key="2">
    <source>
        <dbReference type="WBParaSite" id="L893_g30503.t1"/>
    </source>
</evidence>
<protein>
    <submittedName>
        <fullName evidence="2">Ovule protein</fullName>
    </submittedName>
</protein>
<dbReference type="WBParaSite" id="L893_g30503.t1">
    <property type="protein sequence ID" value="L893_g30503.t1"/>
    <property type="gene ID" value="L893_g30503"/>
</dbReference>
<accession>A0A1I7ZX73</accession>
<sequence>MHIRFKLKTLQLKKTPKSRSGHVSHPSVKFAPQFTLHSASANSEPFSQQMTMCQNSPIQFPIIDTTRIAE</sequence>
<organism evidence="1 2">
    <name type="scientific">Steinernema glaseri</name>
    <dbReference type="NCBI Taxonomy" id="37863"/>
    <lineage>
        <taxon>Eukaryota</taxon>
        <taxon>Metazoa</taxon>
        <taxon>Ecdysozoa</taxon>
        <taxon>Nematoda</taxon>
        <taxon>Chromadorea</taxon>
        <taxon>Rhabditida</taxon>
        <taxon>Tylenchina</taxon>
        <taxon>Panagrolaimomorpha</taxon>
        <taxon>Strongyloidoidea</taxon>
        <taxon>Steinernematidae</taxon>
        <taxon>Steinernema</taxon>
    </lineage>
</organism>
<dbReference type="Proteomes" id="UP000095287">
    <property type="component" value="Unplaced"/>
</dbReference>
<dbReference type="AlphaFoldDB" id="A0A1I7ZX73"/>
<name>A0A1I7ZX73_9BILA</name>
<reference evidence="2" key="1">
    <citation type="submission" date="2016-11" db="UniProtKB">
        <authorList>
            <consortium name="WormBaseParasite"/>
        </authorList>
    </citation>
    <scope>IDENTIFICATION</scope>
</reference>
<evidence type="ECO:0000313" key="1">
    <source>
        <dbReference type="Proteomes" id="UP000095287"/>
    </source>
</evidence>